<feature type="compositionally biased region" description="Polar residues" evidence="1">
    <location>
        <begin position="277"/>
        <end position="301"/>
    </location>
</feature>
<dbReference type="AlphaFoldDB" id="A0AAV4B643"/>
<dbReference type="EMBL" id="BLXT01004584">
    <property type="protein sequence ID" value="GFO14992.1"/>
    <property type="molecule type" value="Genomic_DNA"/>
</dbReference>
<gene>
    <name evidence="3" type="ORF">PoB_004149700</name>
</gene>
<dbReference type="PANTHER" id="PTHR23306:SF3">
    <property type="entry name" value="TUMOR SUPPRESSOR PROTEIN 101"/>
    <property type="match status" value="1"/>
</dbReference>
<dbReference type="GO" id="GO:0043130">
    <property type="term" value="F:ubiquitin binding"/>
    <property type="evidence" value="ECO:0007669"/>
    <property type="project" value="TreeGrafter"/>
</dbReference>
<dbReference type="InterPro" id="IPR016135">
    <property type="entry name" value="UBQ-conjugating_enzyme/RWD"/>
</dbReference>
<dbReference type="Gene3D" id="3.10.110.10">
    <property type="entry name" value="Ubiquitin Conjugating Enzyme"/>
    <property type="match status" value="1"/>
</dbReference>
<comment type="caution">
    <text evidence="3">The sequence shown here is derived from an EMBL/GenBank/DDBJ whole genome shotgun (WGS) entry which is preliminary data.</text>
</comment>
<dbReference type="InterPro" id="IPR008883">
    <property type="entry name" value="UEV_N"/>
</dbReference>
<dbReference type="InterPro" id="IPR052070">
    <property type="entry name" value="ESCRT-I_UEV_domain"/>
</dbReference>
<dbReference type="Gene3D" id="6.10.250.370">
    <property type="match status" value="1"/>
</dbReference>
<keyword evidence="4" id="KW-1185">Reference proteome</keyword>
<name>A0AAV4B643_9GAST</name>
<protein>
    <submittedName>
        <fullName evidence="3">Tumor susceptibility gene 101 protein</fullName>
    </submittedName>
</protein>
<dbReference type="Pfam" id="PF05743">
    <property type="entry name" value="UEV"/>
    <property type="match status" value="1"/>
</dbReference>
<dbReference type="GO" id="GO:0008333">
    <property type="term" value="P:endosome to lysosome transport"/>
    <property type="evidence" value="ECO:0007669"/>
    <property type="project" value="TreeGrafter"/>
</dbReference>
<feature type="compositionally biased region" description="Low complexity" evidence="1">
    <location>
        <begin position="172"/>
        <end position="185"/>
    </location>
</feature>
<reference evidence="3 4" key="1">
    <citation type="journal article" date="2021" name="Elife">
        <title>Chloroplast acquisition without the gene transfer in kleptoplastic sea slugs, Plakobranchus ocellatus.</title>
        <authorList>
            <person name="Maeda T."/>
            <person name="Takahashi S."/>
            <person name="Yoshida T."/>
            <person name="Shimamura S."/>
            <person name="Takaki Y."/>
            <person name="Nagai Y."/>
            <person name="Toyoda A."/>
            <person name="Suzuki Y."/>
            <person name="Arimoto A."/>
            <person name="Ishii H."/>
            <person name="Satoh N."/>
            <person name="Nishiyama T."/>
            <person name="Hasebe M."/>
            <person name="Maruyama T."/>
            <person name="Minagawa J."/>
            <person name="Obokata J."/>
            <person name="Shigenobu S."/>
        </authorList>
    </citation>
    <scope>NUCLEOTIDE SEQUENCE [LARGE SCALE GENOMIC DNA]</scope>
</reference>
<dbReference type="GO" id="GO:0000813">
    <property type="term" value="C:ESCRT I complex"/>
    <property type="evidence" value="ECO:0007669"/>
    <property type="project" value="TreeGrafter"/>
</dbReference>
<dbReference type="CDD" id="cd11685">
    <property type="entry name" value="UEV_TSG101-like"/>
    <property type="match status" value="1"/>
</dbReference>
<dbReference type="SUPFAM" id="SSF54495">
    <property type="entry name" value="UBC-like"/>
    <property type="match status" value="1"/>
</dbReference>
<feature type="compositionally biased region" description="Low complexity" evidence="1">
    <location>
        <begin position="248"/>
        <end position="259"/>
    </location>
</feature>
<dbReference type="PANTHER" id="PTHR23306">
    <property type="entry name" value="TUMOR SUSCEPTIBILITY GENE 101 PROTEIN-RELATED"/>
    <property type="match status" value="1"/>
</dbReference>
<feature type="domain" description="UEV" evidence="2">
    <location>
        <begin position="1"/>
        <end position="160"/>
    </location>
</feature>
<organism evidence="3 4">
    <name type="scientific">Plakobranchus ocellatus</name>
    <dbReference type="NCBI Taxonomy" id="259542"/>
    <lineage>
        <taxon>Eukaryota</taxon>
        <taxon>Metazoa</taxon>
        <taxon>Spiralia</taxon>
        <taxon>Lophotrochozoa</taxon>
        <taxon>Mollusca</taxon>
        <taxon>Gastropoda</taxon>
        <taxon>Heterobranchia</taxon>
        <taxon>Euthyneura</taxon>
        <taxon>Panpulmonata</taxon>
        <taxon>Sacoglossa</taxon>
        <taxon>Placobranchoidea</taxon>
        <taxon>Plakobranchidae</taxon>
        <taxon>Plakobranchus</taxon>
    </lineage>
</organism>
<evidence type="ECO:0000256" key="1">
    <source>
        <dbReference type="SAM" id="MobiDB-lite"/>
    </source>
</evidence>
<dbReference type="PROSITE" id="PS51322">
    <property type="entry name" value="UEV"/>
    <property type="match status" value="1"/>
</dbReference>
<accession>A0AAV4B643</accession>
<evidence type="ECO:0000259" key="2">
    <source>
        <dbReference type="PROSITE" id="PS51322"/>
    </source>
</evidence>
<sequence length="338" mass="36977">MHKQCSKVGLRKRFQIRTWLTQSYLLKNEEEPFCYACDSLDTVRHILIECPDFQDTKRKYFSVTDLYRLFQEINPSRIVGNLYNIPVSLWILDTHPYDPPMVYVKPTSTMQIKPSQHVDANGKVDIPYLREWRHPKSDLLLLVQVLILMFGEECPVFSRASNTRLPLHQPLTYPSSTPYPTNPGGMPMPGMPYPSVSSSAGPPGYPPAGSLNYPPYPPAGGPGYPSQGVTPPYPSYPPSSQGGGGYPYPGSSGNLSYPSAHPPGPPGYGGPGGYPPSSQFNNHQPPFSTASNGGSAAQSPAFNLGGTVTEADLKASLLSAVEDKMKRRLKETFAQAQV</sequence>
<proteinExistence type="predicted"/>
<feature type="region of interest" description="Disordered" evidence="1">
    <location>
        <begin position="167"/>
        <end position="202"/>
    </location>
</feature>
<evidence type="ECO:0000313" key="4">
    <source>
        <dbReference type="Proteomes" id="UP000735302"/>
    </source>
</evidence>
<dbReference type="GO" id="GO:0015031">
    <property type="term" value="P:protein transport"/>
    <property type="evidence" value="ECO:0007669"/>
    <property type="project" value="InterPro"/>
</dbReference>
<feature type="compositionally biased region" description="Low complexity" evidence="1">
    <location>
        <begin position="193"/>
        <end position="202"/>
    </location>
</feature>
<evidence type="ECO:0000313" key="3">
    <source>
        <dbReference type="EMBL" id="GFO14992.1"/>
    </source>
</evidence>
<dbReference type="Proteomes" id="UP000735302">
    <property type="component" value="Unassembled WGS sequence"/>
</dbReference>
<feature type="region of interest" description="Disordered" evidence="1">
    <location>
        <begin position="218"/>
        <end position="303"/>
    </location>
</feature>